<dbReference type="GO" id="GO:0034464">
    <property type="term" value="C:BBSome"/>
    <property type="evidence" value="ECO:0007669"/>
    <property type="project" value="InterPro"/>
</dbReference>
<sequence length="884" mass="96652">MAESRDFQTSTIWSCRLEGSFSAESCVVANLLRAKTGMAQAIVVSHEGVISVIRPNQDSVGIDTVLALDTRADALGLLVGAFTAQSSLIDDGDDGKVEVLDLAVIHCMQISIFTPRRSAADDLELTESSSIVLSSPIVSFAVAHCFSELEDGSKRCISYVLLRTEDGNLHVCSRKILASVFVGQNYALPTPMCFVSSLELIILTSLDYDVMALSLSDVLATESHTRRPEPRWSVILEDRVQAMVSGRFFAGSSSPDGEVALLQPHCLSFLDARTGTIVCEELFIDTLCLHMAPCWASFGTEHAQNRRRTRRYPAILSLLVLDDANIVSVMAQGACAWKASVISDVPLCALFTASGLSHQRIPVSPPTIIGKHGLFMTLTPTGELSLNVFSTWSESHNRPALEPLIPTKTALTREMVEEAKKQATLLKRDHEAAEKEAERALPVIVPSITRIRWDGDVLCTDLQVHIETHGQESINGTLGVTCFGNTDDLLWCVKDYLQMSSTDRPLGPILQVGDVKNRYDVSISLKGGSSARQTASIRLGIPRGASFFIRDLTFVLTYTRGKTMVSLAQNVTLPLFSGCLLHCSEERLSGAISIRVLLGKQPEVLYKLLSEKTISTKLIEEMQKCSPNGVFLTDLSGLTAELRYEAPELLVTATSPELISTALDFLLTYEESLNIQRLEYDRKNLIRLVSRALEETKGAEATLLKALERLEAISRLLDRIVTHTLDALSNCLDSDTIQISLTPIEHECTTLGVTTEVLKELERILTDSPSVCGLVAPLAAPNVGDRLDALLAHYGLLLTHIQHLTTQKTHAHERLRGCMAGLSVLLAHTTKVSDWVLALSVWRPLLTEFETTSHLITILSTLSGCASQSIEEVVEALFDAPLPE</sequence>
<dbReference type="OrthoDB" id="10262646at2759"/>
<dbReference type="GO" id="GO:0016020">
    <property type="term" value="C:membrane"/>
    <property type="evidence" value="ECO:0007669"/>
    <property type="project" value="TreeGrafter"/>
</dbReference>
<dbReference type="Pfam" id="PF14727">
    <property type="entry name" value="PHTB1_N"/>
    <property type="match status" value="1"/>
</dbReference>
<dbReference type="InterPro" id="IPR028073">
    <property type="entry name" value="PHTB1_N_dom"/>
</dbReference>
<dbReference type="GO" id="GO:0060271">
    <property type="term" value="P:cilium assembly"/>
    <property type="evidence" value="ECO:0007669"/>
    <property type="project" value="TreeGrafter"/>
</dbReference>
<dbReference type="InterPro" id="IPR026511">
    <property type="entry name" value="PTHB1"/>
</dbReference>
<evidence type="ECO:0000259" key="1">
    <source>
        <dbReference type="Pfam" id="PF14727"/>
    </source>
</evidence>
<dbReference type="EMBL" id="VDLU01000002">
    <property type="protein sequence ID" value="TNJ28528.1"/>
    <property type="molecule type" value="Genomic_DNA"/>
</dbReference>
<feature type="domain" description="PTHB1 N-terminal" evidence="1">
    <location>
        <begin position="7"/>
        <end position="388"/>
    </location>
</feature>
<proteinExistence type="predicted"/>
<gene>
    <name evidence="2" type="ORF">GMRT_11914</name>
</gene>
<organism evidence="2 3">
    <name type="scientific">Giardia muris</name>
    <dbReference type="NCBI Taxonomy" id="5742"/>
    <lineage>
        <taxon>Eukaryota</taxon>
        <taxon>Metamonada</taxon>
        <taxon>Diplomonadida</taxon>
        <taxon>Hexamitidae</taxon>
        <taxon>Giardiinae</taxon>
        <taxon>Giardia</taxon>
    </lineage>
</organism>
<reference evidence="2 3" key="1">
    <citation type="submission" date="2019-05" db="EMBL/GenBank/DDBJ databases">
        <title>The compact genome of Giardia muris reveals important steps in the evolution of intestinal protozoan parasites.</title>
        <authorList>
            <person name="Xu F."/>
            <person name="Jimenez-Gonzalez A."/>
            <person name="Einarsson E."/>
            <person name="Astvaldsson A."/>
            <person name="Peirasmaki D."/>
            <person name="Eckmann L."/>
            <person name="Andersson J.O."/>
            <person name="Svard S.G."/>
            <person name="Jerlstrom-Hultqvist J."/>
        </authorList>
    </citation>
    <scope>NUCLEOTIDE SEQUENCE [LARGE SCALE GENOMIC DNA]</scope>
    <source>
        <strain evidence="2 3">Roberts-Thomson</strain>
    </source>
</reference>
<name>A0A4Z1SYE8_GIAMU</name>
<dbReference type="AlphaFoldDB" id="A0A4Z1SYE8"/>
<evidence type="ECO:0000313" key="3">
    <source>
        <dbReference type="Proteomes" id="UP000315496"/>
    </source>
</evidence>
<dbReference type="PANTHER" id="PTHR20991:SF0">
    <property type="entry name" value="PROTEIN PTHB1"/>
    <property type="match status" value="1"/>
</dbReference>
<dbReference type="VEuPathDB" id="GiardiaDB:GMRT_11914"/>
<comment type="caution">
    <text evidence="2">The sequence shown here is derived from an EMBL/GenBank/DDBJ whole genome shotgun (WGS) entry which is preliminary data.</text>
</comment>
<accession>A0A4Z1SYE8</accession>
<dbReference type="PANTHER" id="PTHR20991">
    <property type="entry name" value="PARATHYROID HORMONE-RESPONSIVE B1 GENE"/>
    <property type="match status" value="1"/>
</dbReference>
<protein>
    <submittedName>
        <fullName evidence="2">BBSome complex subunit PTHB1</fullName>
    </submittedName>
</protein>
<evidence type="ECO:0000313" key="2">
    <source>
        <dbReference type="EMBL" id="TNJ28528.1"/>
    </source>
</evidence>
<keyword evidence="3" id="KW-1185">Reference proteome</keyword>
<dbReference type="Proteomes" id="UP000315496">
    <property type="component" value="Chromosome 2"/>
</dbReference>